<sequence length="181" mass="21532">MKDIHDESTWPVWANETIDIVEPNPKWVEKGIQEKELLLNLLSTFGIKEIQHYGSTSIPNLPAKPIIDLMAKIDSFQKIKEISLWLANHDWHYVPPNIDNRPWQRFFVKVINDKRVVHLHILLEGEERWDNQLLFRDLLRNNQQFIDEYAILKRNLAKKYSNDREAYTKAKTEFINNVLKS</sequence>
<gene>
    <name evidence="1" type="ORF">AMD00_09455</name>
</gene>
<comment type="caution">
    <text evidence="1">The sequence shown here is derived from an EMBL/GenBank/DDBJ whole genome shotgun (WGS) entry which is preliminary data.</text>
</comment>
<dbReference type="EMBL" id="LILB01000005">
    <property type="protein sequence ID" value="KOO48661.1"/>
    <property type="molecule type" value="Genomic_DNA"/>
</dbReference>
<dbReference type="Pfam" id="PF04229">
    <property type="entry name" value="GrpB"/>
    <property type="match status" value="1"/>
</dbReference>
<reference evidence="2" key="1">
    <citation type="submission" date="2015-08" db="EMBL/GenBank/DDBJ databases">
        <title>Fjat-10028 dsm 16317.</title>
        <authorList>
            <person name="Liu B."/>
            <person name="Wang J."/>
            <person name="Zhu Y."/>
            <person name="Liu G."/>
            <person name="Chen Q."/>
            <person name="Chen Z."/>
            <person name="Lan J."/>
            <person name="Che J."/>
            <person name="Ge C."/>
            <person name="Shi H."/>
            <person name="Pan Z."/>
            <person name="Liu X."/>
        </authorList>
    </citation>
    <scope>NUCLEOTIDE SEQUENCE [LARGE SCALE GENOMIC DNA]</scope>
    <source>
        <strain evidence="2">DSM 16317</strain>
    </source>
</reference>
<evidence type="ECO:0000313" key="1">
    <source>
        <dbReference type="EMBL" id="KOO48661.1"/>
    </source>
</evidence>
<dbReference type="PANTHER" id="PTHR34822:SF1">
    <property type="entry name" value="GRPB FAMILY PROTEIN"/>
    <property type="match status" value="1"/>
</dbReference>
<dbReference type="InterPro" id="IPR007344">
    <property type="entry name" value="GrpB/CoaE"/>
</dbReference>
<evidence type="ECO:0000313" key="2">
    <source>
        <dbReference type="Proteomes" id="UP000036867"/>
    </source>
</evidence>
<dbReference type="AlphaFoldDB" id="A0A0M0LCC1"/>
<dbReference type="PANTHER" id="PTHR34822">
    <property type="entry name" value="GRPB DOMAIN PROTEIN (AFU_ORTHOLOGUE AFUA_1G01530)"/>
    <property type="match status" value="1"/>
</dbReference>
<proteinExistence type="predicted"/>
<dbReference type="PATRIC" id="fig|263475.3.peg.3097"/>
<dbReference type="GeneID" id="301136329"/>
<evidence type="ECO:0008006" key="3">
    <source>
        <dbReference type="Google" id="ProtNLM"/>
    </source>
</evidence>
<name>A0A0M0LCC1_9BACL</name>
<protein>
    <recommendedName>
        <fullName evidence="3">GrpB family protein</fullName>
    </recommendedName>
</protein>
<dbReference type="Proteomes" id="UP000036867">
    <property type="component" value="Unassembled WGS sequence"/>
</dbReference>
<dbReference type="OrthoDB" id="9799092at2"/>
<keyword evidence="2" id="KW-1185">Reference proteome</keyword>
<dbReference type="InterPro" id="IPR043519">
    <property type="entry name" value="NT_sf"/>
</dbReference>
<dbReference type="RefSeq" id="WP_053416843.1">
    <property type="nucleotide sequence ID" value="NZ_LILB01000005.1"/>
</dbReference>
<dbReference type="SUPFAM" id="SSF81301">
    <property type="entry name" value="Nucleotidyltransferase"/>
    <property type="match status" value="1"/>
</dbReference>
<dbReference type="Gene3D" id="3.30.460.10">
    <property type="entry name" value="Beta Polymerase, domain 2"/>
    <property type="match status" value="1"/>
</dbReference>
<accession>A0A0M0LCC1</accession>
<organism evidence="1 2">
    <name type="scientific">Viridibacillus arvi</name>
    <dbReference type="NCBI Taxonomy" id="263475"/>
    <lineage>
        <taxon>Bacteria</taxon>
        <taxon>Bacillati</taxon>
        <taxon>Bacillota</taxon>
        <taxon>Bacilli</taxon>
        <taxon>Bacillales</taxon>
        <taxon>Caryophanaceae</taxon>
        <taxon>Viridibacillus</taxon>
    </lineage>
</organism>